<name>A0A6P1DC68_9NOCA</name>
<keyword evidence="5" id="KW-0067">ATP-binding</keyword>
<dbReference type="RefSeq" id="WP_256668703.1">
    <property type="nucleotide sequence ID" value="NZ_JAAGUZ010000180.1"/>
</dbReference>
<dbReference type="Pfam" id="PF02782">
    <property type="entry name" value="FGGY_C"/>
    <property type="match status" value="1"/>
</dbReference>
<sequence>AAGEAKCTYGTGSFLLSNTGTAPVRSGHGLLTTVAFRIGDEPAHYALEGSIASTGSLVQWLRDQLGIISGAAHSESLAAQVADNGGVYFVPAFSGLFAPHWRSDARGAIVGLTSYITRGHLARAVLEATAWQTREVVEAMNADTGQSLREL</sequence>
<dbReference type="GO" id="GO:0019563">
    <property type="term" value="P:glycerol catabolic process"/>
    <property type="evidence" value="ECO:0007669"/>
    <property type="project" value="TreeGrafter"/>
</dbReference>
<feature type="non-terminal residue" evidence="7">
    <location>
        <position position="1"/>
    </location>
</feature>
<dbReference type="InterPro" id="IPR043129">
    <property type="entry name" value="ATPase_NBD"/>
</dbReference>
<reference evidence="7 8" key="1">
    <citation type="submission" date="2020-01" db="EMBL/GenBank/DDBJ databases">
        <title>Genetics and antimicrobial susceptibilities of Nocardia species isolated from the soil; a comparison with species isolated from humans.</title>
        <authorList>
            <person name="Carrasco G."/>
            <person name="Monzon S."/>
            <person name="Sansegundo M."/>
            <person name="Garcia E."/>
            <person name="Garrido N."/>
            <person name="Medina M.J."/>
            <person name="Villalon P."/>
            <person name="Ramirez-Arocha A.C."/>
            <person name="Jimenez P."/>
            <person name="Cuesta I."/>
            <person name="Valdezate S."/>
        </authorList>
    </citation>
    <scope>NUCLEOTIDE SEQUENCE [LARGE SCALE GENOMIC DNA]</scope>
    <source>
        <strain evidence="7 8">CNM20110639</strain>
    </source>
</reference>
<evidence type="ECO:0000256" key="2">
    <source>
        <dbReference type="ARBA" id="ARBA00022679"/>
    </source>
</evidence>
<keyword evidence="3" id="KW-0547">Nucleotide-binding</keyword>
<gene>
    <name evidence="7" type="ORF">GV789_28605</name>
</gene>
<evidence type="ECO:0000313" key="8">
    <source>
        <dbReference type="Proteomes" id="UP000468928"/>
    </source>
</evidence>
<accession>A0A6P1DC68</accession>
<dbReference type="EMBL" id="JAAGUZ010000180">
    <property type="protein sequence ID" value="NEW48346.1"/>
    <property type="molecule type" value="Genomic_DNA"/>
</dbReference>
<evidence type="ECO:0000256" key="5">
    <source>
        <dbReference type="ARBA" id="ARBA00022840"/>
    </source>
</evidence>
<dbReference type="SUPFAM" id="SSF53067">
    <property type="entry name" value="Actin-like ATPase domain"/>
    <property type="match status" value="1"/>
</dbReference>
<keyword evidence="2" id="KW-0808">Transferase</keyword>
<protein>
    <submittedName>
        <fullName evidence="7">Glycerol kinase</fullName>
    </submittedName>
</protein>
<comment type="caution">
    <text evidence="7">The sequence shown here is derived from an EMBL/GenBank/DDBJ whole genome shotgun (WGS) entry which is preliminary data.</text>
</comment>
<dbReference type="PANTHER" id="PTHR10196">
    <property type="entry name" value="SUGAR KINASE"/>
    <property type="match status" value="1"/>
</dbReference>
<comment type="similarity">
    <text evidence="1">Belongs to the FGGY kinase family.</text>
</comment>
<dbReference type="GO" id="GO:0005524">
    <property type="term" value="F:ATP binding"/>
    <property type="evidence" value="ECO:0007669"/>
    <property type="project" value="UniProtKB-KW"/>
</dbReference>
<dbReference type="PROSITE" id="PS00445">
    <property type="entry name" value="FGGY_KINASES_2"/>
    <property type="match status" value="1"/>
</dbReference>
<dbReference type="GO" id="GO:0004370">
    <property type="term" value="F:glycerol kinase activity"/>
    <property type="evidence" value="ECO:0007669"/>
    <property type="project" value="TreeGrafter"/>
</dbReference>
<evidence type="ECO:0000256" key="1">
    <source>
        <dbReference type="ARBA" id="ARBA00009156"/>
    </source>
</evidence>
<keyword evidence="4 7" id="KW-0418">Kinase</keyword>
<feature type="non-terminal residue" evidence="7">
    <location>
        <position position="151"/>
    </location>
</feature>
<evidence type="ECO:0000259" key="6">
    <source>
        <dbReference type="Pfam" id="PF02782"/>
    </source>
</evidence>
<dbReference type="Proteomes" id="UP000468928">
    <property type="component" value="Unassembled WGS sequence"/>
</dbReference>
<organism evidence="7 8">
    <name type="scientific">Nocardia cyriacigeorgica</name>
    <dbReference type="NCBI Taxonomy" id="135487"/>
    <lineage>
        <taxon>Bacteria</taxon>
        <taxon>Bacillati</taxon>
        <taxon>Actinomycetota</taxon>
        <taxon>Actinomycetes</taxon>
        <taxon>Mycobacteriales</taxon>
        <taxon>Nocardiaceae</taxon>
        <taxon>Nocardia</taxon>
    </lineage>
</organism>
<dbReference type="AlphaFoldDB" id="A0A6P1DC68"/>
<dbReference type="InterPro" id="IPR018485">
    <property type="entry name" value="FGGY_C"/>
</dbReference>
<dbReference type="GO" id="GO:0005829">
    <property type="term" value="C:cytosol"/>
    <property type="evidence" value="ECO:0007669"/>
    <property type="project" value="TreeGrafter"/>
</dbReference>
<feature type="domain" description="Carbohydrate kinase FGGY C-terminal" evidence="6">
    <location>
        <begin position="5"/>
        <end position="150"/>
    </location>
</feature>
<evidence type="ECO:0000313" key="7">
    <source>
        <dbReference type="EMBL" id="NEW48346.1"/>
    </source>
</evidence>
<evidence type="ECO:0000256" key="4">
    <source>
        <dbReference type="ARBA" id="ARBA00022777"/>
    </source>
</evidence>
<dbReference type="Gene3D" id="3.30.420.40">
    <property type="match status" value="1"/>
</dbReference>
<proteinExistence type="inferred from homology"/>
<dbReference type="PANTHER" id="PTHR10196:SF69">
    <property type="entry name" value="GLYCEROL KINASE"/>
    <property type="match status" value="1"/>
</dbReference>
<evidence type="ECO:0000256" key="3">
    <source>
        <dbReference type="ARBA" id="ARBA00022741"/>
    </source>
</evidence>
<dbReference type="InterPro" id="IPR018483">
    <property type="entry name" value="Carb_kinase_FGGY_CS"/>
</dbReference>